<evidence type="ECO:0000256" key="2">
    <source>
        <dbReference type="ARBA" id="ARBA00022801"/>
    </source>
</evidence>
<name>A0A975SM18_9RHOO</name>
<reference evidence="5" key="1">
    <citation type="submission" date="2020-11" db="EMBL/GenBank/DDBJ databases">
        <title>Azospira inquinata sp. nov.</title>
        <authorList>
            <person name="Moe W.M."/>
            <person name="Mikes M.C."/>
        </authorList>
    </citation>
    <scope>NUCLEOTIDE SEQUENCE</scope>
    <source>
        <strain evidence="5">Azo-3</strain>
    </source>
</reference>
<comment type="similarity">
    <text evidence="3">Belongs to the allantoicase family.</text>
</comment>
<dbReference type="GO" id="GO:0000256">
    <property type="term" value="P:allantoin catabolic process"/>
    <property type="evidence" value="ECO:0007669"/>
    <property type="project" value="UniProtKB-UniRule"/>
</dbReference>
<dbReference type="EC" id="3.5.3.4" evidence="3"/>
<evidence type="ECO:0000259" key="4">
    <source>
        <dbReference type="Pfam" id="PF03561"/>
    </source>
</evidence>
<keyword evidence="1 3" id="KW-0659">Purine metabolism</keyword>
<keyword evidence="6" id="KW-1185">Reference proteome</keyword>
<accession>A0A975SM18</accession>
<dbReference type="PANTHER" id="PTHR12045:SF3">
    <property type="entry name" value="INACTIVE ALLANTOICASE-RELATED"/>
    <property type="match status" value="1"/>
</dbReference>
<dbReference type="GO" id="GO:0006144">
    <property type="term" value="P:purine nucleobase metabolic process"/>
    <property type="evidence" value="ECO:0007669"/>
    <property type="project" value="UniProtKB-KW"/>
</dbReference>
<gene>
    <name evidence="3 5" type="primary">alc</name>
    <name evidence="5" type="ORF">Azoinq_13100</name>
</gene>
<comment type="catalytic activity">
    <reaction evidence="3">
        <text>allantoate + H2O = (S)-ureidoglycolate + urea</text>
        <dbReference type="Rhea" id="RHEA:11016"/>
        <dbReference type="ChEBI" id="CHEBI:15377"/>
        <dbReference type="ChEBI" id="CHEBI:16199"/>
        <dbReference type="ChEBI" id="CHEBI:17536"/>
        <dbReference type="ChEBI" id="CHEBI:57296"/>
        <dbReference type="EC" id="3.5.3.4"/>
    </reaction>
</comment>
<evidence type="ECO:0000256" key="1">
    <source>
        <dbReference type="ARBA" id="ARBA00022631"/>
    </source>
</evidence>
<dbReference type="PANTHER" id="PTHR12045">
    <property type="entry name" value="ALLANTOICASE"/>
    <property type="match status" value="1"/>
</dbReference>
<comment type="pathway">
    <text evidence="3">Nitrogen metabolism; (S)-allantoin degradation; (S)-ureidoglycolate from allantoate (aminidohydrolase route): step 1/1.</text>
</comment>
<sequence>MENLLTAHPAQLPDWAATALNLADPRLGAEAVACSDDFFAPMARMLQATPAIFAVGRYDDHGKWMDGWESRRKRGPGHDWAVVRLGRPGAIAGFEVDTSFFTGNFPPACAIDACVSPDPVPGAATVWETLLPPTPLEGDSHQFFSLGGRGEDRAWTHVRLNILPDGGVARLRVYGRPVPAWQALPAGTEVDLLAAENGGRAVAWNDAHFGAAANLILPGRGVNMGDGWETRRRREPGHDWCILALGAPGTVSRIEVDTAHFKGNFPDRVSLQAVCLEGAADQALPTQSLWWPTLLPEQPLTADALHSFTAEVAALGPITHVRLNLHPDGGVSRLRLWGRPALEGGRG</sequence>
<dbReference type="Pfam" id="PF03561">
    <property type="entry name" value="Allantoicase"/>
    <property type="match status" value="2"/>
</dbReference>
<dbReference type="GO" id="GO:0004037">
    <property type="term" value="F:allantoicase activity"/>
    <property type="evidence" value="ECO:0007669"/>
    <property type="project" value="UniProtKB-UniRule"/>
</dbReference>
<dbReference type="InterPro" id="IPR005164">
    <property type="entry name" value="Allantoicase"/>
</dbReference>
<dbReference type="AlphaFoldDB" id="A0A975SM18"/>
<dbReference type="PIRSF" id="PIRSF016516">
    <property type="entry name" value="Allantoicase"/>
    <property type="match status" value="1"/>
</dbReference>
<keyword evidence="2 3" id="KW-0378">Hydrolase</keyword>
<dbReference type="RefSeq" id="WP_216128445.1">
    <property type="nucleotide sequence ID" value="NZ_CP064782.1"/>
</dbReference>
<protein>
    <recommendedName>
        <fullName evidence="3">Probable allantoicase</fullName>
        <ecNumber evidence="3">3.5.3.4</ecNumber>
    </recommendedName>
    <alternativeName>
        <fullName evidence="3">Allantoate amidinohydrolase</fullName>
    </alternativeName>
</protein>
<dbReference type="Proteomes" id="UP000683428">
    <property type="component" value="Chromosome"/>
</dbReference>
<proteinExistence type="inferred from homology"/>
<evidence type="ECO:0000313" key="5">
    <source>
        <dbReference type="EMBL" id="QWT48758.1"/>
    </source>
</evidence>
<evidence type="ECO:0000313" key="6">
    <source>
        <dbReference type="Proteomes" id="UP000683428"/>
    </source>
</evidence>
<organism evidence="5 6">
    <name type="scientific">Azospira inquinata</name>
    <dbReference type="NCBI Taxonomy" id="2785627"/>
    <lineage>
        <taxon>Bacteria</taxon>
        <taxon>Pseudomonadati</taxon>
        <taxon>Pseudomonadota</taxon>
        <taxon>Betaproteobacteria</taxon>
        <taxon>Rhodocyclales</taxon>
        <taxon>Rhodocyclaceae</taxon>
        <taxon>Azospira</taxon>
    </lineage>
</organism>
<dbReference type="FunFam" id="2.60.120.260:FF:000059">
    <property type="entry name" value="Probable allantoicase"/>
    <property type="match status" value="1"/>
</dbReference>
<evidence type="ECO:0000256" key="3">
    <source>
        <dbReference type="HAMAP-Rule" id="MF_00813"/>
    </source>
</evidence>
<dbReference type="KEGG" id="aiq:Azoinq_13100"/>
<dbReference type="HAMAP" id="MF_00813">
    <property type="entry name" value="Allantoicase"/>
    <property type="match status" value="1"/>
</dbReference>
<dbReference type="NCBIfam" id="TIGR02961">
    <property type="entry name" value="allantoicase"/>
    <property type="match status" value="1"/>
</dbReference>
<feature type="domain" description="Allantoicase" evidence="4">
    <location>
        <begin position="28"/>
        <end position="177"/>
    </location>
</feature>
<dbReference type="InterPro" id="IPR015908">
    <property type="entry name" value="Allantoicase_dom"/>
</dbReference>
<dbReference type="EMBL" id="CP064782">
    <property type="protein sequence ID" value="QWT48758.1"/>
    <property type="molecule type" value="Genomic_DNA"/>
</dbReference>
<feature type="domain" description="Allantoicase" evidence="4">
    <location>
        <begin position="198"/>
        <end position="340"/>
    </location>
</feature>